<keyword evidence="3" id="KW-1185">Reference proteome</keyword>
<feature type="chain" id="PRO_5008719770" evidence="1">
    <location>
        <begin position="23"/>
        <end position="256"/>
    </location>
</feature>
<accession>A0A1C5JL73</accession>
<dbReference type="EMBL" id="LT607754">
    <property type="protein sequence ID" value="SCG70776.1"/>
    <property type="molecule type" value="Genomic_DNA"/>
</dbReference>
<protein>
    <submittedName>
        <fullName evidence="2">Uncharacterized protein</fullName>
    </submittedName>
</protein>
<dbReference type="AlphaFoldDB" id="A0A1C5JL73"/>
<keyword evidence="1" id="KW-0732">Signal</keyword>
<proteinExistence type="predicted"/>
<evidence type="ECO:0000313" key="2">
    <source>
        <dbReference type="EMBL" id="SCG70776.1"/>
    </source>
</evidence>
<feature type="signal peptide" evidence="1">
    <location>
        <begin position="1"/>
        <end position="22"/>
    </location>
</feature>
<gene>
    <name evidence="2" type="ORF">GA0070613_4814</name>
</gene>
<reference evidence="3" key="1">
    <citation type="submission" date="2016-06" db="EMBL/GenBank/DDBJ databases">
        <authorList>
            <person name="Varghese N."/>
            <person name="Submissions Spin"/>
        </authorList>
    </citation>
    <scope>NUCLEOTIDE SEQUENCE [LARGE SCALE GENOMIC DNA]</scope>
    <source>
        <strain evidence="3">DSM 43819</strain>
    </source>
</reference>
<organism evidence="2 3">
    <name type="scientific">Micromonospora inositola</name>
    <dbReference type="NCBI Taxonomy" id="47865"/>
    <lineage>
        <taxon>Bacteria</taxon>
        <taxon>Bacillati</taxon>
        <taxon>Actinomycetota</taxon>
        <taxon>Actinomycetes</taxon>
        <taxon>Micromonosporales</taxon>
        <taxon>Micromonosporaceae</taxon>
        <taxon>Micromonospora</taxon>
    </lineage>
</organism>
<evidence type="ECO:0000256" key="1">
    <source>
        <dbReference type="SAM" id="SignalP"/>
    </source>
</evidence>
<name>A0A1C5JL73_9ACTN</name>
<sequence length="256" mass="27805">MWLRLSRGTQALVTLLATTALAAAIPGVIPYVSDGALDLVDNPPLRVDVRSNGSTAGLYLASDTARSEPAGALRNPGGPGWVPLGDSEQVLILEGRRSGTVAITGLVAEMVERRPPMTGTFFGIPAQGEQENTILEVRLDDPQGVPLGRDGAPYFVAHHLELAKGELRVIRIRSWTNECFCSWRLRMTYHYRGADHILLLPAPDKAPFQTTAGAARPADYQVQYVWNSHGVLVRLDCRTNGTECAKTHVPSHPPVR</sequence>
<evidence type="ECO:0000313" key="3">
    <source>
        <dbReference type="Proteomes" id="UP000198221"/>
    </source>
</evidence>
<dbReference type="Proteomes" id="UP000198221">
    <property type="component" value="Chromosome I"/>
</dbReference>